<organism evidence="1 2">
    <name type="scientific">Grifola frondosa</name>
    <name type="common">Maitake</name>
    <name type="synonym">Polyporus frondosus</name>
    <dbReference type="NCBI Taxonomy" id="5627"/>
    <lineage>
        <taxon>Eukaryota</taxon>
        <taxon>Fungi</taxon>
        <taxon>Dikarya</taxon>
        <taxon>Basidiomycota</taxon>
        <taxon>Agaricomycotina</taxon>
        <taxon>Agaricomycetes</taxon>
        <taxon>Polyporales</taxon>
        <taxon>Grifolaceae</taxon>
        <taxon>Grifola</taxon>
    </lineage>
</organism>
<dbReference type="AlphaFoldDB" id="A0A1C7LY83"/>
<reference evidence="1 2" key="1">
    <citation type="submission" date="2016-03" db="EMBL/GenBank/DDBJ databases">
        <title>Whole genome sequencing of Grifola frondosa 9006-11.</title>
        <authorList>
            <person name="Min B."/>
            <person name="Park H."/>
            <person name="Kim J.-G."/>
            <person name="Cho H."/>
            <person name="Oh Y.-L."/>
            <person name="Kong W.-S."/>
            <person name="Choi I.-G."/>
        </authorList>
    </citation>
    <scope>NUCLEOTIDE SEQUENCE [LARGE SCALE GENOMIC DNA]</scope>
    <source>
        <strain evidence="1 2">9006-11</strain>
    </source>
</reference>
<comment type="caution">
    <text evidence="1">The sequence shown here is derived from an EMBL/GenBank/DDBJ whole genome shotgun (WGS) entry which is preliminary data.</text>
</comment>
<evidence type="ECO:0000313" key="2">
    <source>
        <dbReference type="Proteomes" id="UP000092993"/>
    </source>
</evidence>
<dbReference type="Proteomes" id="UP000092993">
    <property type="component" value="Unassembled WGS sequence"/>
</dbReference>
<sequence>MGSNDRILLRSDTITEDESTIWKTRLTANHGRIALRICQEYEDRYISEGFSSEATIVDLRVVDITLLAPESKAEAVTRVDIRKSQRWRASCKAALEPRDVPRPELPAWTASR</sequence>
<evidence type="ECO:0000313" key="1">
    <source>
        <dbReference type="EMBL" id="OBZ69650.1"/>
    </source>
</evidence>
<proteinExistence type="predicted"/>
<keyword evidence="2" id="KW-1185">Reference proteome</keyword>
<name>A0A1C7LY83_GRIFR</name>
<gene>
    <name evidence="1" type="ORF">A0H81_10336</name>
</gene>
<protein>
    <submittedName>
        <fullName evidence="1">Uncharacterized protein</fullName>
    </submittedName>
</protein>
<accession>A0A1C7LY83</accession>
<dbReference type="EMBL" id="LUGG01000015">
    <property type="protein sequence ID" value="OBZ69650.1"/>
    <property type="molecule type" value="Genomic_DNA"/>
</dbReference>